<keyword evidence="1" id="KW-1133">Transmembrane helix</keyword>
<feature type="transmembrane region" description="Helical" evidence="1">
    <location>
        <begin position="20"/>
        <end position="37"/>
    </location>
</feature>
<dbReference type="RefSeq" id="WP_284350926.1">
    <property type="nucleotide sequence ID" value="NZ_BRXS01000004.1"/>
</dbReference>
<reference evidence="2" key="1">
    <citation type="submission" date="2022-08" db="EMBL/GenBank/DDBJ databases">
        <title>Draft genome sequencing of Roseisolibacter agri AW1220.</title>
        <authorList>
            <person name="Tobiishi Y."/>
            <person name="Tonouchi A."/>
        </authorList>
    </citation>
    <scope>NUCLEOTIDE SEQUENCE</scope>
    <source>
        <strain evidence="2">AW1220</strain>
    </source>
</reference>
<accession>A0AA37QB60</accession>
<sequence>MMQTTTPTPTTLETRTRPAWIWWVVAAVVLAVGYADLWRGGETLAPILLVLGYCVFVPLAILR</sequence>
<organism evidence="2 3">
    <name type="scientific">Roseisolibacter agri</name>
    <dbReference type="NCBI Taxonomy" id="2014610"/>
    <lineage>
        <taxon>Bacteria</taxon>
        <taxon>Pseudomonadati</taxon>
        <taxon>Gemmatimonadota</taxon>
        <taxon>Gemmatimonadia</taxon>
        <taxon>Gemmatimonadales</taxon>
        <taxon>Gemmatimonadaceae</taxon>
        <taxon>Roseisolibacter</taxon>
    </lineage>
</organism>
<dbReference type="AlphaFoldDB" id="A0AA37QB60"/>
<evidence type="ECO:0000256" key="1">
    <source>
        <dbReference type="SAM" id="Phobius"/>
    </source>
</evidence>
<feature type="transmembrane region" description="Helical" evidence="1">
    <location>
        <begin position="44"/>
        <end position="62"/>
    </location>
</feature>
<keyword evidence="1" id="KW-0812">Transmembrane</keyword>
<dbReference type="EMBL" id="BRXS01000004">
    <property type="protein sequence ID" value="GLC26476.1"/>
    <property type="molecule type" value="Genomic_DNA"/>
</dbReference>
<proteinExistence type="predicted"/>
<evidence type="ECO:0000313" key="2">
    <source>
        <dbReference type="EMBL" id="GLC26476.1"/>
    </source>
</evidence>
<gene>
    <name evidence="2" type="ORF">rosag_29890</name>
</gene>
<evidence type="ECO:0000313" key="3">
    <source>
        <dbReference type="Proteomes" id="UP001161325"/>
    </source>
</evidence>
<dbReference type="Proteomes" id="UP001161325">
    <property type="component" value="Unassembled WGS sequence"/>
</dbReference>
<keyword evidence="3" id="KW-1185">Reference proteome</keyword>
<keyword evidence="1" id="KW-0472">Membrane</keyword>
<comment type="caution">
    <text evidence="2">The sequence shown here is derived from an EMBL/GenBank/DDBJ whole genome shotgun (WGS) entry which is preliminary data.</text>
</comment>
<protein>
    <submittedName>
        <fullName evidence="2">Uncharacterized protein</fullName>
    </submittedName>
</protein>
<name>A0AA37QB60_9BACT</name>